<keyword evidence="3" id="KW-0804">Transcription</keyword>
<dbReference type="NCBIfam" id="NF033788">
    <property type="entry name" value="HTH_metalloreg"/>
    <property type="match status" value="1"/>
</dbReference>
<protein>
    <recommendedName>
        <fullName evidence="4">HTH arsR-type domain-containing protein</fullName>
    </recommendedName>
</protein>
<evidence type="ECO:0000256" key="3">
    <source>
        <dbReference type="ARBA" id="ARBA00023163"/>
    </source>
</evidence>
<dbReference type="SUPFAM" id="SSF47240">
    <property type="entry name" value="Ferritin-like"/>
    <property type="match status" value="1"/>
</dbReference>
<name>A0A2M7RGF4_9BACT</name>
<dbReference type="InterPro" id="IPR011991">
    <property type="entry name" value="ArsR-like_HTH"/>
</dbReference>
<dbReference type="PANTHER" id="PTHR43132:SF2">
    <property type="entry name" value="ARSENICAL RESISTANCE OPERON REPRESSOR ARSR-RELATED"/>
    <property type="match status" value="1"/>
</dbReference>
<dbReference type="InterPro" id="IPR051011">
    <property type="entry name" value="Metal_resp_trans_reg"/>
</dbReference>
<dbReference type="SUPFAM" id="SSF46785">
    <property type="entry name" value="Winged helix' DNA-binding domain"/>
    <property type="match status" value="1"/>
</dbReference>
<dbReference type="Proteomes" id="UP000230779">
    <property type="component" value="Unassembled WGS sequence"/>
</dbReference>
<dbReference type="InterPro" id="IPR011017">
    <property type="entry name" value="TRASH_dom"/>
</dbReference>
<evidence type="ECO:0000256" key="1">
    <source>
        <dbReference type="ARBA" id="ARBA00023015"/>
    </source>
</evidence>
<keyword evidence="1" id="KW-0805">Transcription regulation</keyword>
<evidence type="ECO:0000256" key="2">
    <source>
        <dbReference type="ARBA" id="ARBA00023125"/>
    </source>
</evidence>
<dbReference type="InterPro" id="IPR036388">
    <property type="entry name" value="WH-like_DNA-bd_sf"/>
</dbReference>
<dbReference type="GO" id="GO:0003677">
    <property type="term" value="F:DNA binding"/>
    <property type="evidence" value="ECO:0007669"/>
    <property type="project" value="UniProtKB-KW"/>
</dbReference>
<proteinExistence type="predicted"/>
<dbReference type="InterPro" id="IPR001845">
    <property type="entry name" value="HTH_ArsR_DNA-bd_dom"/>
</dbReference>
<gene>
    <name evidence="5" type="ORF">COY66_05945</name>
</gene>
<dbReference type="CDD" id="cd00090">
    <property type="entry name" value="HTH_ARSR"/>
    <property type="match status" value="1"/>
</dbReference>
<evidence type="ECO:0000313" key="5">
    <source>
        <dbReference type="EMBL" id="PIY95774.1"/>
    </source>
</evidence>
<dbReference type="EMBL" id="PFMD01000068">
    <property type="protein sequence ID" value="PIY95774.1"/>
    <property type="molecule type" value="Genomic_DNA"/>
</dbReference>
<comment type="caution">
    <text evidence="5">The sequence shown here is derived from an EMBL/GenBank/DDBJ whole genome shotgun (WGS) entry which is preliminary data.</text>
</comment>
<reference evidence="5 6" key="1">
    <citation type="submission" date="2017-09" db="EMBL/GenBank/DDBJ databases">
        <title>Depth-based differentiation of microbial function through sediment-hosted aquifers and enrichment of novel symbionts in the deep terrestrial subsurface.</title>
        <authorList>
            <person name="Probst A.J."/>
            <person name="Ladd B."/>
            <person name="Jarett J.K."/>
            <person name="Geller-Mcgrath D.E."/>
            <person name="Sieber C.M."/>
            <person name="Emerson J.B."/>
            <person name="Anantharaman K."/>
            <person name="Thomas B.C."/>
            <person name="Malmstrom R."/>
            <person name="Stieglmeier M."/>
            <person name="Klingl A."/>
            <person name="Woyke T."/>
            <person name="Ryan C.M."/>
            <person name="Banfield J.F."/>
        </authorList>
    </citation>
    <scope>NUCLEOTIDE SEQUENCE [LARGE SCALE GENOMIC DNA]</scope>
    <source>
        <strain evidence="5">CG_4_10_14_0_8_um_filter_42_10</strain>
    </source>
</reference>
<dbReference type="Pfam" id="PF04945">
    <property type="entry name" value="YHS"/>
    <property type="match status" value="1"/>
</dbReference>
<feature type="domain" description="HTH arsR-type" evidence="4">
    <location>
        <begin position="1"/>
        <end position="95"/>
    </location>
</feature>
<evidence type="ECO:0000259" key="4">
    <source>
        <dbReference type="PROSITE" id="PS50987"/>
    </source>
</evidence>
<evidence type="ECO:0000313" key="6">
    <source>
        <dbReference type="Proteomes" id="UP000230779"/>
    </source>
</evidence>
<dbReference type="InterPro" id="IPR007029">
    <property type="entry name" value="YHS_dom"/>
</dbReference>
<dbReference type="PRINTS" id="PR00778">
    <property type="entry name" value="HTHARSR"/>
</dbReference>
<organism evidence="5 6">
    <name type="scientific">Candidatus Kerfeldbacteria bacterium CG_4_10_14_0_8_um_filter_42_10</name>
    <dbReference type="NCBI Taxonomy" id="2014248"/>
    <lineage>
        <taxon>Bacteria</taxon>
        <taxon>Candidatus Kerfeldiibacteriota</taxon>
    </lineage>
</organism>
<keyword evidence="2" id="KW-0238">DNA-binding</keyword>
<dbReference type="GO" id="GO:0003700">
    <property type="term" value="F:DNA-binding transcription factor activity"/>
    <property type="evidence" value="ECO:0007669"/>
    <property type="project" value="InterPro"/>
</dbReference>
<dbReference type="InterPro" id="IPR036390">
    <property type="entry name" value="WH_DNA-bd_sf"/>
</dbReference>
<sequence length="159" mass="18476">MSLKYFQLHSRLLKALANPKRLEIIQLLRNDCLAVREIERMTGLNQADISQNLQILRQENLVITKRNGKEISYCLAHPNIIKAFDSIHAILVDRKKIKPEHNKRNRVSIPTIIDPVCGMKVSPQQAVFLHRHKRTTYYFCASGCQKVFKKNPEKYVPNN</sequence>
<dbReference type="PANTHER" id="PTHR43132">
    <property type="entry name" value="ARSENICAL RESISTANCE OPERON REPRESSOR ARSR-RELATED"/>
    <property type="match status" value="1"/>
</dbReference>
<dbReference type="InterPro" id="IPR012348">
    <property type="entry name" value="RNR-like"/>
</dbReference>
<dbReference type="Gene3D" id="1.10.10.10">
    <property type="entry name" value="Winged helix-like DNA-binding domain superfamily/Winged helix DNA-binding domain"/>
    <property type="match status" value="1"/>
</dbReference>
<dbReference type="AlphaFoldDB" id="A0A2M7RGF4"/>
<dbReference type="PROSITE" id="PS50987">
    <property type="entry name" value="HTH_ARSR_2"/>
    <property type="match status" value="1"/>
</dbReference>
<accession>A0A2M7RGF4</accession>
<dbReference type="Pfam" id="PF01022">
    <property type="entry name" value="HTH_5"/>
    <property type="match status" value="1"/>
</dbReference>
<dbReference type="GO" id="GO:0016491">
    <property type="term" value="F:oxidoreductase activity"/>
    <property type="evidence" value="ECO:0007669"/>
    <property type="project" value="InterPro"/>
</dbReference>
<dbReference type="Gene3D" id="1.10.620.20">
    <property type="entry name" value="Ribonucleotide Reductase, subunit A"/>
    <property type="match status" value="1"/>
</dbReference>
<dbReference type="SMART" id="SM00418">
    <property type="entry name" value="HTH_ARSR"/>
    <property type="match status" value="1"/>
</dbReference>
<dbReference type="InterPro" id="IPR009078">
    <property type="entry name" value="Ferritin-like_SF"/>
</dbReference>
<dbReference type="SMART" id="SM00746">
    <property type="entry name" value="TRASH"/>
    <property type="match status" value="1"/>
</dbReference>